<evidence type="ECO:0000259" key="1">
    <source>
        <dbReference type="Pfam" id="PF03445"/>
    </source>
</evidence>
<gene>
    <name evidence="3" type="ORF">CKF48_01870</name>
</gene>
<proteinExistence type="predicted"/>
<evidence type="ECO:0008006" key="5">
    <source>
        <dbReference type="Google" id="ProtNLM"/>
    </source>
</evidence>
<feature type="domain" description="DUF294" evidence="2">
    <location>
        <begin position="183"/>
        <end position="318"/>
    </location>
</feature>
<evidence type="ECO:0000313" key="4">
    <source>
        <dbReference type="Proteomes" id="UP000215137"/>
    </source>
</evidence>
<dbReference type="AlphaFoldDB" id="A0A248TDA2"/>
<keyword evidence="4" id="KW-1185">Reference proteome</keyword>
<dbReference type="Proteomes" id="UP000215137">
    <property type="component" value="Chromosome"/>
</dbReference>
<evidence type="ECO:0000313" key="3">
    <source>
        <dbReference type="EMBL" id="ASV66185.1"/>
    </source>
</evidence>
<dbReference type="RefSeq" id="WP_095369760.1">
    <property type="nucleotide sequence ID" value="NZ_CP022983.1"/>
</dbReference>
<dbReference type="EMBL" id="CP022983">
    <property type="protein sequence ID" value="ASV66185.1"/>
    <property type="molecule type" value="Genomic_DNA"/>
</dbReference>
<dbReference type="GO" id="GO:0008773">
    <property type="term" value="F:[protein-PII] uridylyltransferase activity"/>
    <property type="evidence" value="ECO:0007669"/>
    <property type="project" value="InterPro"/>
</dbReference>
<dbReference type="Pfam" id="PF10335">
    <property type="entry name" value="DUF294_C"/>
    <property type="match status" value="1"/>
</dbReference>
<protein>
    <recommendedName>
        <fullName evidence="5">CBS domain-containing protein</fullName>
    </recommendedName>
</protein>
<name>A0A248TDA2_9BACI</name>
<sequence>MPTDDFETYEAIRDWRDYELTKKKFNQVQLNNFHDEVMRATFHYAVKRLGEKPPSEFAWFITGSGGREEQGYISDQDHGIIYEEKDATLQRYFHQLGKELAEGLNIVGYPYCDGNIMSSNPLWCKSQPEWFEQLQSWLDEKSWATMRHLQIFFDARVLVGESEYINHLKRSVHEAVQKNPYNLKRLLDNIQHIKTSIGPLGQILTENHGSHKGEINIKYAAFLPFVNGIRLLSIKEGIVESSTLSRLEKLMCKKSYKHALLPYHHDFQQLLKLRHSLLTPMSTYEDGHYLNVRNMNREEKSKIKVILKNGRRLHQYVEDVIEQEVK</sequence>
<dbReference type="OrthoDB" id="9810963at2"/>
<dbReference type="Pfam" id="PF03445">
    <property type="entry name" value="DUF294"/>
    <property type="match status" value="1"/>
</dbReference>
<evidence type="ECO:0000259" key="2">
    <source>
        <dbReference type="Pfam" id="PF10335"/>
    </source>
</evidence>
<dbReference type="InterPro" id="IPR018821">
    <property type="entry name" value="DUF294_put_nucleoTrafse_sb-bd"/>
</dbReference>
<reference evidence="3 4" key="1">
    <citation type="submission" date="2017-08" db="EMBL/GenBank/DDBJ databases">
        <title>Complete Genome Sequence of Bacillus kochii Oregon-R-modENCODE STRAIN BDGP4, isolated from Drosophila melanogaster gut.</title>
        <authorList>
            <person name="Wan K.H."/>
            <person name="Yu C."/>
            <person name="Park S."/>
            <person name="Hammonds A.S."/>
            <person name="Booth B.W."/>
            <person name="Celniker S.E."/>
        </authorList>
    </citation>
    <scope>NUCLEOTIDE SEQUENCE [LARGE SCALE GENOMIC DNA]</scope>
    <source>
        <strain evidence="3 4">BDGP4</strain>
    </source>
</reference>
<dbReference type="KEGG" id="bko:CKF48_01870"/>
<organism evidence="3 4">
    <name type="scientific">Cytobacillus kochii</name>
    <dbReference type="NCBI Taxonomy" id="859143"/>
    <lineage>
        <taxon>Bacteria</taxon>
        <taxon>Bacillati</taxon>
        <taxon>Bacillota</taxon>
        <taxon>Bacilli</taxon>
        <taxon>Bacillales</taxon>
        <taxon>Bacillaceae</taxon>
        <taxon>Cytobacillus</taxon>
    </lineage>
</organism>
<feature type="domain" description="Protein-PII uridylyltransferase N-terminal" evidence="1">
    <location>
        <begin position="30"/>
        <end position="141"/>
    </location>
</feature>
<accession>A0A248TDA2</accession>
<dbReference type="InterPro" id="IPR005105">
    <property type="entry name" value="GlnD_Uridyltrans_N"/>
</dbReference>
<dbReference type="CDD" id="cd05401">
    <property type="entry name" value="NT_GlnE_GlnD_like"/>
    <property type="match status" value="1"/>
</dbReference>